<reference evidence="2" key="1">
    <citation type="journal article" date="2010" name="Nature">
        <title>The sequence and de novo assembly of the giant panda genome.</title>
        <authorList>
            <person name="Li R."/>
            <person name="Fan W."/>
            <person name="Tian G."/>
            <person name="Zhu H."/>
            <person name="He L."/>
            <person name="Cai J."/>
            <person name="Huang Q."/>
            <person name="Cai Q."/>
            <person name="Li B."/>
            <person name="Bai Y."/>
            <person name="Zhang Z."/>
            <person name="Zhang Y."/>
            <person name="Wang W."/>
            <person name="Li J."/>
            <person name="Wei F."/>
            <person name="Li H."/>
            <person name="Jian M."/>
            <person name="Li J."/>
            <person name="Zhang Z."/>
            <person name="Nielsen R."/>
            <person name="Li D."/>
            <person name="Gu W."/>
            <person name="Yang Z."/>
            <person name="Xuan Z."/>
            <person name="Ryder O.A."/>
            <person name="Leung F.C."/>
            <person name="Zhou Y."/>
            <person name="Cao J."/>
            <person name="Sun X."/>
            <person name="Fu Y."/>
            <person name="Fang X."/>
            <person name="Guo X."/>
            <person name="Wang B."/>
            <person name="Hou R."/>
            <person name="Shen F."/>
            <person name="Mu B."/>
            <person name="Ni P."/>
            <person name="Lin R."/>
            <person name="Qian W."/>
            <person name="Wang G."/>
            <person name="Yu C."/>
            <person name="Nie W."/>
            <person name="Wang J."/>
            <person name="Wu Z."/>
            <person name="Liang H."/>
            <person name="Min J."/>
            <person name="Wu Q."/>
            <person name="Cheng S."/>
            <person name="Ruan J."/>
            <person name="Wang M."/>
            <person name="Shi Z."/>
            <person name="Wen M."/>
            <person name="Liu B."/>
            <person name="Ren X."/>
            <person name="Zheng H."/>
            <person name="Dong D."/>
            <person name="Cook K."/>
            <person name="Shan G."/>
            <person name="Zhang H."/>
            <person name="Kosiol C."/>
            <person name="Xie X."/>
            <person name="Lu Z."/>
            <person name="Zheng H."/>
            <person name="Li Y."/>
            <person name="Steiner C.C."/>
            <person name="Lam T.T."/>
            <person name="Lin S."/>
            <person name="Zhang Q."/>
            <person name="Li G."/>
            <person name="Tian J."/>
            <person name="Gong T."/>
            <person name="Liu H."/>
            <person name="Zhang D."/>
            <person name="Fang L."/>
            <person name="Ye C."/>
            <person name="Zhang J."/>
            <person name="Hu W."/>
            <person name="Xu A."/>
            <person name="Ren Y."/>
            <person name="Zhang G."/>
            <person name="Bruford M.W."/>
            <person name="Li Q."/>
            <person name="Ma L."/>
            <person name="Guo Y."/>
            <person name="An N."/>
            <person name="Hu Y."/>
            <person name="Zheng Y."/>
            <person name="Shi Y."/>
            <person name="Li Z."/>
            <person name="Liu Q."/>
            <person name="Chen Y."/>
            <person name="Zhao J."/>
            <person name="Qu N."/>
            <person name="Zhao S."/>
            <person name="Tian F."/>
            <person name="Wang X."/>
            <person name="Wang H."/>
            <person name="Xu L."/>
            <person name="Liu X."/>
            <person name="Vinar T."/>
            <person name="Wang Y."/>
            <person name="Lam T.W."/>
            <person name="Yiu S.M."/>
            <person name="Liu S."/>
            <person name="Zhang H."/>
            <person name="Li D."/>
            <person name="Huang Y."/>
            <person name="Wang X."/>
            <person name="Yang G."/>
            <person name="Jiang Z."/>
            <person name="Wang J."/>
            <person name="Qin N."/>
            <person name="Li L."/>
            <person name="Li J."/>
            <person name="Bolund L."/>
            <person name="Kristiansen K."/>
            <person name="Wong G.K."/>
            <person name="Olson M."/>
            <person name="Zhang X."/>
            <person name="Li S."/>
            <person name="Yang H."/>
            <person name="Wang J."/>
            <person name="Wang J."/>
        </authorList>
    </citation>
    <scope>NUCLEOTIDE SEQUENCE [LARGE SCALE GENOMIC DNA]</scope>
</reference>
<feature type="region of interest" description="Disordered" evidence="1">
    <location>
        <begin position="43"/>
        <end position="71"/>
    </location>
</feature>
<protein>
    <submittedName>
        <fullName evidence="2">Uncharacterized protein</fullName>
    </submittedName>
</protein>
<organism evidence="2">
    <name type="scientific">Ailuropoda melanoleuca</name>
    <name type="common">Giant panda</name>
    <dbReference type="NCBI Taxonomy" id="9646"/>
    <lineage>
        <taxon>Eukaryota</taxon>
        <taxon>Metazoa</taxon>
        <taxon>Chordata</taxon>
        <taxon>Craniata</taxon>
        <taxon>Vertebrata</taxon>
        <taxon>Euteleostomi</taxon>
        <taxon>Mammalia</taxon>
        <taxon>Eutheria</taxon>
        <taxon>Laurasiatheria</taxon>
        <taxon>Carnivora</taxon>
        <taxon>Caniformia</taxon>
        <taxon>Ursidae</taxon>
        <taxon>Ailuropoda</taxon>
    </lineage>
</organism>
<proteinExistence type="predicted"/>
<accession>D2HF08</accession>
<name>D2HF08_AILME</name>
<feature type="non-terminal residue" evidence="2">
    <location>
        <position position="1"/>
    </location>
</feature>
<dbReference type="InParanoid" id="D2HF08"/>
<dbReference type="EMBL" id="GL192768">
    <property type="protein sequence ID" value="EFB19529.1"/>
    <property type="molecule type" value="Genomic_DNA"/>
</dbReference>
<feature type="non-terminal residue" evidence="2">
    <location>
        <position position="71"/>
    </location>
</feature>
<sequence>PRQLHRSRIRILRKHQFSTDMAYGDGSNLVTPVLSELGGAQVDADRPHMKVRIDSEHRGDRTGAPRGKQGR</sequence>
<gene>
    <name evidence="2" type="ORF">PANDA_009424</name>
</gene>
<feature type="compositionally biased region" description="Basic and acidic residues" evidence="1">
    <location>
        <begin position="43"/>
        <end position="63"/>
    </location>
</feature>
<evidence type="ECO:0000256" key="1">
    <source>
        <dbReference type="SAM" id="MobiDB-lite"/>
    </source>
</evidence>
<dbReference type="AlphaFoldDB" id="D2HF08"/>
<evidence type="ECO:0000313" key="2">
    <source>
        <dbReference type="EMBL" id="EFB19529.1"/>
    </source>
</evidence>